<feature type="compositionally biased region" description="Polar residues" evidence="1">
    <location>
        <begin position="23"/>
        <end position="39"/>
    </location>
</feature>
<evidence type="ECO:0000313" key="4">
    <source>
        <dbReference type="EMBL" id="VDO79578.1"/>
    </source>
</evidence>
<reference evidence="6" key="1">
    <citation type="submission" date="2017-02" db="UniProtKB">
        <authorList>
            <consortium name="WormBaseParasite"/>
        </authorList>
    </citation>
    <scope>IDENTIFICATION</scope>
</reference>
<evidence type="ECO:0000259" key="2">
    <source>
        <dbReference type="Pfam" id="PF23043"/>
    </source>
</evidence>
<name>A0A0N4X640_HAEPC</name>
<sequence>MSGESQSPAKCVEDSEATHSHKGSTSPLEKNANFSNMNSRRPGARHSSHYEPNLKSIYRCCDFTRPYASKEDTIVYFKRGEVGLAHVHKVDRKALDVSLYKGLISCQTLELETIPSCRRIRRLVEEVLVVDRGFSTGETVIKFENKHIGNPEKEDLCVPRSDVIIGQVVNVEVRGDVLVVPCKNLIVKNVSLGNNEYTEMVNYNSAHNYIMYKDWIGNASDCINDVTLLYRGRHRFVVKEGGRTGVFLCRQDRSDESKALVPGERVSIAISDALGRSATWEQKPPRTLTCARRRRATEGIKCVIEKIETNSLLVDWIMSPSSTTKPPKVIPKSEISRVSRIDPSANPRPSTCDRVVTVKEYFAGLRDQYGGFFRKLLAKDDDSIPPSCENCSIQNQKEHEQRSPTAKAAKIARLSDDTTPQQGNEGDSVSAHSVAECEMMESKEDVTNDEEAWESSEESSDEDETPSKRKCPARRRRCTPALPSESPRLAKDILGNQFIGEVLLSHTLVDVQWMNGTIEEKIPGYLLIPHDPDLDQQDHLPGVIVARKDAQNAEAVFGLILSTNSAERSCKVSWFERRESEVKNLGEDECILFDIMAHPNYKRLFIGNYGVSIHHPSNDMRDIAFQVVADLKNGKQLVRFLNGTEEELWPFDILPIHFVDESLDSDSEDDDLSVTEGDLSKDSAMLSVFLYDRLV</sequence>
<evidence type="ECO:0000259" key="3">
    <source>
        <dbReference type="Pfam" id="PF23046"/>
    </source>
</evidence>
<accession>A0A0N4X640</accession>
<organism evidence="6">
    <name type="scientific">Haemonchus placei</name>
    <name type="common">Barber's pole worm</name>
    <dbReference type="NCBI Taxonomy" id="6290"/>
    <lineage>
        <taxon>Eukaryota</taxon>
        <taxon>Metazoa</taxon>
        <taxon>Ecdysozoa</taxon>
        <taxon>Nematoda</taxon>
        <taxon>Chromadorea</taxon>
        <taxon>Rhabditida</taxon>
        <taxon>Rhabditina</taxon>
        <taxon>Rhabditomorpha</taxon>
        <taxon>Strongyloidea</taxon>
        <taxon>Trichostrongylidae</taxon>
        <taxon>Haemonchus</taxon>
    </lineage>
</organism>
<dbReference type="STRING" id="6290.A0A0N4X640"/>
<feature type="region of interest" description="Disordered" evidence="1">
    <location>
        <begin position="388"/>
        <end position="409"/>
    </location>
</feature>
<feature type="domain" description="UBE2O-like SH3-B" evidence="2">
    <location>
        <begin position="537"/>
        <end position="599"/>
    </location>
</feature>
<evidence type="ECO:0000313" key="6">
    <source>
        <dbReference type="WBParaSite" id="HPLM_0001983201-mRNA-1"/>
    </source>
</evidence>
<dbReference type="InterPro" id="IPR057733">
    <property type="entry name" value="UBE2O-like_SH3-B"/>
</dbReference>
<feature type="region of interest" description="Disordered" evidence="1">
    <location>
        <begin position="1"/>
        <end position="49"/>
    </location>
</feature>
<feature type="domain" description="UBE2O-like tandem tSH3-B" evidence="3">
    <location>
        <begin position="208"/>
        <end position="339"/>
    </location>
</feature>
<gene>
    <name evidence="4" type="ORF">HPLM_LOCUS19824</name>
</gene>
<dbReference type="OrthoDB" id="47801at2759"/>
<dbReference type="InterPro" id="IPR057735">
    <property type="entry name" value="UBE2O-like_tSH3-B"/>
</dbReference>
<protein>
    <submittedName>
        <fullName evidence="6">UBC core domain-containing protein</fullName>
    </submittedName>
</protein>
<dbReference type="AlphaFoldDB" id="A0A0N4X640"/>
<dbReference type="Proteomes" id="UP000268014">
    <property type="component" value="Unassembled WGS sequence"/>
</dbReference>
<evidence type="ECO:0000313" key="5">
    <source>
        <dbReference type="Proteomes" id="UP000268014"/>
    </source>
</evidence>
<evidence type="ECO:0000256" key="1">
    <source>
        <dbReference type="SAM" id="MobiDB-lite"/>
    </source>
</evidence>
<keyword evidence="5" id="KW-1185">Reference proteome</keyword>
<dbReference type="Pfam" id="PF23046">
    <property type="entry name" value="tSH3-B_UBE2O"/>
    <property type="match status" value="1"/>
</dbReference>
<dbReference type="EMBL" id="UZAF01021620">
    <property type="protein sequence ID" value="VDO79578.1"/>
    <property type="molecule type" value="Genomic_DNA"/>
</dbReference>
<feature type="compositionally biased region" description="Acidic residues" evidence="1">
    <location>
        <begin position="447"/>
        <end position="464"/>
    </location>
</feature>
<proteinExistence type="predicted"/>
<reference evidence="4 5" key="2">
    <citation type="submission" date="2018-11" db="EMBL/GenBank/DDBJ databases">
        <authorList>
            <consortium name="Pathogen Informatics"/>
        </authorList>
    </citation>
    <scope>NUCLEOTIDE SEQUENCE [LARGE SCALE GENOMIC DNA]</scope>
    <source>
        <strain evidence="4 5">MHpl1</strain>
    </source>
</reference>
<feature type="region of interest" description="Disordered" evidence="1">
    <location>
        <begin position="439"/>
        <end position="486"/>
    </location>
</feature>
<feature type="compositionally biased region" description="Basic residues" evidence="1">
    <location>
        <begin position="468"/>
        <end position="478"/>
    </location>
</feature>
<dbReference type="Pfam" id="PF23043">
    <property type="entry name" value="SH3-B_UBE2O"/>
    <property type="match status" value="1"/>
</dbReference>
<dbReference type="WBParaSite" id="HPLM_0001983201-mRNA-1">
    <property type="protein sequence ID" value="HPLM_0001983201-mRNA-1"/>
    <property type="gene ID" value="HPLM_0001983201"/>
</dbReference>